<dbReference type="InterPro" id="IPR022171">
    <property type="entry name" value="PPE_C"/>
</dbReference>
<sequence length="400" mass="40699">MLDFGALPPEINSGRMYFGPGSRPMMAAASAWDALAAQLELYAAGYSSTLSELQGQWSGGAAIAMASAAAPYVAWATTTAAQAEQAAGQARAAAAAFETAFAATVPPPVVAANRLLLATLVATNFVGQNTPAIAATEADYAEMWVQDAAAMYGYAASSSVATALTPFGEPPQTTNTGGQSAAAAQAVTGSTTGQAQTTLSELMAALPQQVQALAATADPSAASPWEWLAQLNSLVPAPVLTAFTDMNTFIFGPTQPFWQWVFTGGNIGSYSLAAKSDVESHLPKSPTPPKLPERLVGTGPGSAGMRGPVLVSVGQATSIGRLSVPPSWASATPADNPAAEPLASEGAGFRALPPWAANAPGGTPTAGMAPMANGEGRRTGNAVFRMRDRRFKMPRPAIGG</sequence>
<proteinExistence type="inferred from homology"/>
<evidence type="ECO:0000259" key="3">
    <source>
        <dbReference type="Pfam" id="PF00823"/>
    </source>
</evidence>
<organism evidence="5 6">
    <name type="scientific">Mycobacterium malmoense</name>
    <dbReference type="NCBI Taxonomy" id="1780"/>
    <lineage>
        <taxon>Bacteria</taxon>
        <taxon>Bacillati</taxon>
        <taxon>Actinomycetota</taxon>
        <taxon>Actinomycetes</taxon>
        <taxon>Mycobacteriales</taxon>
        <taxon>Mycobacteriaceae</taxon>
        <taxon>Mycobacterium</taxon>
    </lineage>
</organism>
<evidence type="ECO:0000313" key="6">
    <source>
        <dbReference type="Proteomes" id="UP000243140"/>
    </source>
</evidence>
<dbReference type="Gene3D" id="1.20.1260.20">
    <property type="entry name" value="PPE superfamily"/>
    <property type="match status" value="1"/>
</dbReference>
<feature type="domain" description="PPE" evidence="3">
    <location>
        <begin position="3"/>
        <end position="165"/>
    </location>
</feature>
<feature type="region of interest" description="Disordered" evidence="2">
    <location>
        <begin position="324"/>
        <end position="343"/>
    </location>
</feature>
<feature type="compositionally biased region" description="Low complexity" evidence="2">
    <location>
        <begin position="353"/>
        <end position="372"/>
    </location>
</feature>
<reference evidence="5 6" key="1">
    <citation type="submission" date="2017-02" db="EMBL/GenBank/DDBJ databases">
        <title>The new phylogeny of genus Mycobacterium.</title>
        <authorList>
            <person name="Tortoli E."/>
            <person name="Trovato A."/>
            <person name="Cirillo D.M."/>
        </authorList>
    </citation>
    <scope>NUCLEOTIDE SEQUENCE [LARGE SCALE GENOMIC DNA]</scope>
    <source>
        <strain evidence="5 6">IP1130001</strain>
    </source>
</reference>
<evidence type="ECO:0000259" key="4">
    <source>
        <dbReference type="Pfam" id="PF12484"/>
    </source>
</evidence>
<feature type="domain" description="PPE family C-terminal" evidence="4">
    <location>
        <begin position="312"/>
        <end position="396"/>
    </location>
</feature>
<dbReference type="InterPro" id="IPR000030">
    <property type="entry name" value="PPE_dom"/>
</dbReference>
<dbReference type="PANTHER" id="PTHR46766:SF1">
    <property type="entry name" value="GLUTAMINE-RICH PROTEIN 2"/>
    <property type="match status" value="1"/>
</dbReference>
<evidence type="ECO:0000313" key="5">
    <source>
        <dbReference type="EMBL" id="ORA82059.1"/>
    </source>
</evidence>
<dbReference type="PANTHER" id="PTHR46766">
    <property type="entry name" value="GLUTAMINE-RICH PROTEIN 2"/>
    <property type="match status" value="1"/>
</dbReference>
<comment type="caution">
    <text evidence="5">The sequence shown here is derived from an EMBL/GenBank/DDBJ whole genome shotgun (WGS) entry which is preliminary data.</text>
</comment>
<accession>A0ABX3ST40</accession>
<feature type="region of interest" description="Disordered" evidence="2">
    <location>
        <begin position="351"/>
        <end position="381"/>
    </location>
</feature>
<dbReference type="InterPro" id="IPR038332">
    <property type="entry name" value="PPE_sf"/>
</dbReference>
<dbReference type="Pfam" id="PF12484">
    <property type="entry name" value="PPE-SVP"/>
    <property type="match status" value="1"/>
</dbReference>
<dbReference type="EMBL" id="MVHV01000011">
    <property type="protein sequence ID" value="ORA82059.1"/>
    <property type="molecule type" value="Genomic_DNA"/>
</dbReference>
<evidence type="ECO:0008006" key="7">
    <source>
        <dbReference type="Google" id="ProtNLM"/>
    </source>
</evidence>
<dbReference type="Proteomes" id="UP000243140">
    <property type="component" value="Unassembled WGS sequence"/>
</dbReference>
<protein>
    <recommendedName>
        <fullName evidence="7">PPE family protein</fullName>
    </recommendedName>
</protein>
<evidence type="ECO:0000256" key="1">
    <source>
        <dbReference type="ARBA" id="ARBA00010652"/>
    </source>
</evidence>
<evidence type="ECO:0000256" key="2">
    <source>
        <dbReference type="SAM" id="MobiDB-lite"/>
    </source>
</evidence>
<gene>
    <name evidence="5" type="ORF">BST29_12725</name>
</gene>
<name>A0ABX3ST40_MYCMA</name>
<comment type="similarity">
    <text evidence="1">Belongs to the mycobacterial PPE family.</text>
</comment>
<dbReference type="SUPFAM" id="SSF140459">
    <property type="entry name" value="PE/PPE dimer-like"/>
    <property type="match status" value="1"/>
</dbReference>
<dbReference type="Pfam" id="PF00823">
    <property type="entry name" value="PPE"/>
    <property type="match status" value="1"/>
</dbReference>
<dbReference type="RefSeq" id="WP_083010752.1">
    <property type="nucleotide sequence ID" value="NZ_CP060015.1"/>
</dbReference>
<keyword evidence="6" id="KW-1185">Reference proteome</keyword>